<dbReference type="SUPFAM" id="SSF51556">
    <property type="entry name" value="Metallo-dependent hydrolases"/>
    <property type="match status" value="1"/>
</dbReference>
<dbReference type="InterPro" id="IPR032466">
    <property type="entry name" value="Metal_Hydrolase"/>
</dbReference>
<feature type="domain" description="Amidohydrolase-related" evidence="1">
    <location>
        <begin position="227"/>
        <end position="381"/>
    </location>
</feature>
<keyword evidence="2" id="KW-0378">Hydrolase</keyword>
<dbReference type="Gene3D" id="3.20.20.140">
    <property type="entry name" value="Metal-dependent hydrolases"/>
    <property type="match status" value="1"/>
</dbReference>
<dbReference type="PANTHER" id="PTHR43383:SF2">
    <property type="entry name" value="AMIDOHYDROLASE 2 FAMILY PROTEIN"/>
    <property type="match status" value="1"/>
</dbReference>
<dbReference type="EMBL" id="AYZK01000005">
    <property type="protein sequence ID" value="KRM86756.1"/>
    <property type="molecule type" value="Genomic_DNA"/>
</dbReference>
<evidence type="ECO:0000313" key="2">
    <source>
        <dbReference type="EMBL" id="KRM86756.1"/>
    </source>
</evidence>
<sequence>MSINAFVQSLPLLDHHAHYLIRGDVADRAHRLLRVSSEADAQYPITDTANRLAWSAFQQTARDFDPTVAAAYQRGATPEEALQPMDADHYRDYNHRVFAAYHYQTLFIDTGFVPDDAILDLNATADLTGLTVRPIYRLETHAEAYMQQYADFDAWSDHFLDAVGHVRAHGYVGCKSIAAYRVGLQVTPVTPDAARAAFDQWRQHYEETGVARLENQDVINYLLALVAPALINQHLPLQFHVGYGDADTDLYLGNPLLLRSFLRRFCYDGLQVVLLHCYPYHREAGYLASVFPGVYFDTSLVNNLAPSSTMSVVRESLELAPYSRYLFASDASTYVEMYAVAAQTFKAALAAQLDAVTTATDAQKQSWARMVCYANAANLYGVAVTATD</sequence>
<keyword evidence="3" id="KW-1185">Reference proteome</keyword>
<gene>
    <name evidence="2" type="ORF">FD19_GL001609</name>
</gene>
<dbReference type="AlphaFoldDB" id="A0A0R2C9T1"/>
<evidence type="ECO:0000313" key="3">
    <source>
        <dbReference type="Proteomes" id="UP000051789"/>
    </source>
</evidence>
<dbReference type="RefSeq" id="WP_056969547.1">
    <property type="nucleotide sequence ID" value="NZ_AYZK01000005.1"/>
</dbReference>
<dbReference type="PATRIC" id="fig|1423810.4.peg.1658"/>
<reference evidence="2 3" key="1">
    <citation type="journal article" date="2015" name="Genome Announc.">
        <title>Expanding the biotechnology potential of lactobacilli through comparative genomics of 213 strains and associated genera.</title>
        <authorList>
            <person name="Sun Z."/>
            <person name="Harris H.M."/>
            <person name="McCann A."/>
            <person name="Guo C."/>
            <person name="Argimon S."/>
            <person name="Zhang W."/>
            <person name="Yang X."/>
            <person name="Jeffery I.B."/>
            <person name="Cooney J.C."/>
            <person name="Kagawa T.F."/>
            <person name="Liu W."/>
            <person name="Song Y."/>
            <person name="Salvetti E."/>
            <person name="Wrobel A."/>
            <person name="Rasinkangas P."/>
            <person name="Parkhill J."/>
            <person name="Rea M.C."/>
            <person name="O'Sullivan O."/>
            <person name="Ritari J."/>
            <person name="Douillard F.P."/>
            <person name="Paul Ross R."/>
            <person name="Yang R."/>
            <person name="Briner A.E."/>
            <person name="Felis G.E."/>
            <person name="de Vos W.M."/>
            <person name="Barrangou R."/>
            <person name="Klaenhammer T.R."/>
            <person name="Caufield P.W."/>
            <person name="Cui Y."/>
            <person name="Zhang H."/>
            <person name="O'Toole P.W."/>
        </authorList>
    </citation>
    <scope>NUCLEOTIDE SEQUENCE [LARGE SCALE GENOMIC DNA]</scope>
    <source>
        <strain evidence="2 3">DSM 22698</strain>
    </source>
</reference>
<accession>A0A0R2C9T1</accession>
<dbReference type="STRING" id="1423810.FD19_GL001609"/>
<dbReference type="GO" id="GO:0016787">
    <property type="term" value="F:hydrolase activity"/>
    <property type="evidence" value="ECO:0007669"/>
    <property type="project" value="UniProtKB-KW"/>
</dbReference>
<proteinExistence type="predicted"/>
<dbReference type="InterPro" id="IPR006680">
    <property type="entry name" value="Amidohydro-rel"/>
</dbReference>
<dbReference type="Proteomes" id="UP000051789">
    <property type="component" value="Unassembled WGS sequence"/>
</dbReference>
<dbReference type="PANTHER" id="PTHR43383">
    <property type="entry name" value="NODULIN 6"/>
    <property type="match status" value="1"/>
</dbReference>
<organism evidence="2 3">
    <name type="scientific">Lacticaseibacillus thailandensis DSM 22698 = JCM 13996</name>
    <dbReference type="NCBI Taxonomy" id="1423810"/>
    <lineage>
        <taxon>Bacteria</taxon>
        <taxon>Bacillati</taxon>
        <taxon>Bacillota</taxon>
        <taxon>Bacilli</taxon>
        <taxon>Lactobacillales</taxon>
        <taxon>Lactobacillaceae</taxon>
        <taxon>Lacticaseibacillus</taxon>
    </lineage>
</organism>
<evidence type="ECO:0000259" key="1">
    <source>
        <dbReference type="Pfam" id="PF04909"/>
    </source>
</evidence>
<protein>
    <submittedName>
        <fullName evidence="2">Metal-dependent hydrolase of the TIM-barrel fold protein</fullName>
    </submittedName>
</protein>
<dbReference type="Pfam" id="PF04909">
    <property type="entry name" value="Amidohydro_2"/>
    <property type="match status" value="1"/>
</dbReference>
<comment type="caution">
    <text evidence="2">The sequence shown here is derived from an EMBL/GenBank/DDBJ whole genome shotgun (WGS) entry which is preliminary data.</text>
</comment>
<name>A0A0R2C9T1_9LACO</name>